<dbReference type="Proteomes" id="UP000308652">
    <property type="component" value="Unassembled WGS sequence"/>
</dbReference>
<dbReference type="EMBL" id="ML213619">
    <property type="protein sequence ID" value="TFK35688.1"/>
    <property type="molecule type" value="Genomic_DNA"/>
</dbReference>
<accession>A0A5C3LUP9</accession>
<reference evidence="1 2" key="1">
    <citation type="journal article" date="2019" name="Nat. Ecol. Evol.">
        <title>Megaphylogeny resolves global patterns of mushroom evolution.</title>
        <authorList>
            <person name="Varga T."/>
            <person name="Krizsan K."/>
            <person name="Foldi C."/>
            <person name="Dima B."/>
            <person name="Sanchez-Garcia M."/>
            <person name="Sanchez-Ramirez S."/>
            <person name="Szollosi G.J."/>
            <person name="Szarkandi J.G."/>
            <person name="Papp V."/>
            <person name="Albert L."/>
            <person name="Andreopoulos W."/>
            <person name="Angelini C."/>
            <person name="Antonin V."/>
            <person name="Barry K.W."/>
            <person name="Bougher N.L."/>
            <person name="Buchanan P."/>
            <person name="Buyck B."/>
            <person name="Bense V."/>
            <person name="Catcheside P."/>
            <person name="Chovatia M."/>
            <person name="Cooper J."/>
            <person name="Damon W."/>
            <person name="Desjardin D."/>
            <person name="Finy P."/>
            <person name="Geml J."/>
            <person name="Haridas S."/>
            <person name="Hughes K."/>
            <person name="Justo A."/>
            <person name="Karasinski D."/>
            <person name="Kautmanova I."/>
            <person name="Kiss B."/>
            <person name="Kocsube S."/>
            <person name="Kotiranta H."/>
            <person name="LaButti K.M."/>
            <person name="Lechner B.E."/>
            <person name="Liimatainen K."/>
            <person name="Lipzen A."/>
            <person name="Lukacs Z."/>
            <person name="Mihaltcheva S."/>
            <person name="Morgado L.N."/>
            <person name="Niskanen T."/>
            <person name="Noordeloos M.E."/>
            <person name="Ohm R.A."/>
            <person name="Ortiz-Santana B."/>
            <person name="Ovrebo C."/>
            <person name="Racz N."/>
            <person name="Riley R."/>
            <person name="Savchenko A."/>
            <person name="Shiryaev A."/>
            <person name="Soop K."/>
            <person name="Spirin V."/>
            <person name="Szebenyi C."/>
            <person name="Tomsovsky M."/>
            <person name="Tulloss R.E."/>
            <person name="Uehling J."/>
            <person name="Grigoriev I.V."/>
            <person name="Vagvolgyi C."/>
            <person name="Papp T."/>
            <person name="Martin F.M."/>
            <person name="Miettinen O."/>
            <person name="Hibbett D.S."/>
            <person name="Nagy L.G."/>
        </authorList>
    </citation>
    <scope>NUCLEOTIDE SEQUENCE [LARGE SCALE GENOMIC DNA]</scope>
    <source>
        <strain evidence="1 2">CBS 166.37</strain>
    </source>
</reference>
<organism evidence="1 2">
    <name type="scientific">Crucibulum laeve</name>
    <dbReference type="NCBI Taxonomy" id="68775"/>
    <lineage>
        <taxon>Eukaryota</taxon>
        <taxon>Fungi</taxon>
        <taxon>Dikarya</taxon>
        <taxon>Basidiomycota</taxon>
        <taxon>Agaricomycotina</taxon>
        <taxon>Agaricomycetes</taxon>
        <taxon>Agaricomycetidae</taxon>
        <taxon>Agaricales</taxon>
        <taxon>Agaricineae</taxon>
        <taxon>Nidulariaceae</taxon>
        <taxon>Crucibulum</taxon>
    </lineage>
</organism>
<evidence type="ECO:0000313" key="2">
    <source>
        <dbReference type="Proteomes" id="UP000308652"/>
    </source>
</evidence>
<keyword evidence="2" id="KW-1185">Reference proteome</keyword>
<protein>
    <submittedName>
        <fullName evidence="1">Uncharacterized protein</fullName>
    </submittedName>
</protein>
<gene>
    <name evidence="1" type="ORF">BDQ12DRAFT_305417</name>
</gene>
<proteinExistence type="predicted"/>
<name>A0A5C3LUP9_9AGAR</name>
<dbReference type="AlphaFoldDB" id="A0A5C3LUP9"/>
<sequence>MPVCTECGGMMIEYDQAAGNSFYGKMRDCSGGKHDCVRGCVRGDIEWSGHGLGVVCRSGRK</sequence>
<evidence type="ECO:0000313" key="1">
    <source>
        <dbReference type="EMBL" id="TFK35688.1"/>
    </source>
</evidence>